<keyword evidence="5" id="KW-1185">Reference proteome</keyword>
<protein>
    <submittedName>
        <fullName evidence="4">Chemotaxis protein</fullName>
    </submittedName>
</protein>
<dbReference type="SUPFAM" id="SSF52172">
    <property type="entry name" value="CheY-like"/>
    <property type="match status" value="1"/>
</dbReference>
<name>A0ABQ0EBR1_9BACT</name>
<dbReference type="Pfam" id="PF01584">
    <property type="entry name" value="CheW"/>
    <property type="match status" value="1"/>
</dbReference>
<evidence type="ECO:0000313" key="4">
    <source>
        <dbReference type="EMBL" id="GAB1255087.1"/>
    </source>
</evidence>
<dbReference type="SUPFAM" id="SSF50341">
    <property type="entry name" value="CheW-like"/>
    <property type="match status" value="1"/>
</dbReference>
<dbReference type="PANTHER" id="PTHR47233">
    <property type="entry name" value="CHEMOTAXIS PROTEIN CHEV"/>
    <property type="match status" value="1"/>
</dbReference>
<dbReference type="Pfam" id="PF00072">
    <property type="entry name" value="Response_reg"/>
    <property type="match status" value="1"/>
</dbReference>
<dbReference type="InterPro" id="IPR011006">
    <property type="entry name" value="CheY-like_superfamily"/>
</dbReference>
<dbReference type="InterPro" id="IPR036061">
    <property type="entry name" value="CheW-like_dom_sf"/>
</dbReference>
<dbReference type="InterPro" id="IPR001789">
    <property type="entry name" value="Sig_transdc_resp-reg_receiver"/>
</dbReference>
<feature type="domain" description="Response regulatory" evidence="2">
    <location>
        <begin position="179"/>
        <end position="309"/>
    </location>
</feature>
<dbReference type="PROSITE" id="PS50851">
    <property type="entry name" value="CHEW"/>
    <property type="match status" value="1"/>
</dbReference>
<feature type="modified residue" description="4-aspartylphosphate" evidence="1">
    <location>
        <position position="242"/>
    </location>
</feature>
<organism evidence="4 5">
    <name type="scientific">Desulfovibrio falkowii</name>
    <dbReference type="NCBI Taxonomy" id="3136602"/>
    <lineage>
        <taxon>Bacteria</taxon>
        <taxon>Pseudomonadati</taxon>
        <taxon>Thermodesulfobacteriota</taxon>
        <taxon>Desulfovibrionia</taxon>
        <taxon>Desulfovibrionales</taxon>
        <taxon>Desulfovibrionaceae</taxon>
        <taxon>Desulfovibrio</taxon>
    </lineage>
</organism>
<sequence length="321" mass="35787">MAQTNILLETGTNELEIVEFYVNQDGYEAHYGLNVAKVVEIGRRQPVTAMPEMRHKALLGAFLHRNGRIVPLIDMACFLGNAPITNEDAKVIVTEFNGVCTGFLVSGVNRIYRLSWTDVEAPGQFLQNMSRSSVTGVVRLEERVIFLLDLEAIVAELHPAMALRFDASDMAAPDGKTYKILHVDDSSSIRSLLLDLLNKEGRFKVEQRVNGQEAWDYLQSVRNRCEAENRPVSDFLQGIVTDIEMPAMDGLALCKRIKEDPVLKKLPVAIFSSMINDSLARKCALVGADAQYTKPDLKALSKKLYELITVAWEQQNATAKS</sequence>
<evidence type="ECO:0000313" key="5">
    <source>
        <dbReference type="Proteomes" id="UP001628192"/>
    </source>
</evidence>
<dbReference type="PANTHER" id="PTHR47233:SF3">
    <property type="entry name" value="CHEMOTAXIS PROTEIN CHEV"/>
    <property type="match status" value="1"/>
</dbReference>
<dbReference type="RefSeq" id="WP_407845119.1">
    <property type="nucleotide sequence ID" value="NZ_BAAFSG010000001.1"/>
</dbReference>
<dbReference type="PROSITE" id="PS50110">
    <property type="entry name" value="RESPONSE_REGULATORY"/>
    <property type="match status" value="1"/>
</dbReference>
<dbReference type="InterPro" id="IPR002545">
    <property type="entry name" value="CheW-lke_dom"/>
</dbReference>
<comment type="caution">
    <text evidence="4">The sequence shown here is derived from an EMBL/GenBank/DDBJ whole genome shotgun (WGS) entry which is preliminary data.</text>
</comment>
<proteinExistence type="predicted"/>
<evidence type="ECO:0000256" key="1">
    <source>
        <dbReference type="PROSITE-ProRule" id="PRU00169"/>
    </source>
</evidence>
<dbReference type="Gene3D" id="2.40.50.180">
    <property type="entry name" value="CheA-289, Domain 4"/>
    <property type="match status" value="1"/>
</dbReference>
<dbReference type="Gene3D" id="2.30.30.40">
    <property type="entry name" value="SH3 Domains"/>
    <property type="match status" value="1"/>
</dbReference>
<dbReference type="SMART" id="SM00260">
    <property type="entry name" value="CheW"/>
    <property type="match status" value="1"/>
</dbReference>
<dbReference type="Gene3D" id="3.40.50.2300">
    <property type="match status" value="1"/>
</dbReference>
<dbReference type="EMBL" id="BAAFSG010000001">
    <property type="protein sequence ID" value="GAB1255087.1"/>
    <property type="molecule type" value="Genomic_DNA"/>
</dbReference>
<dbReference type="InterPro" id="IPR024181">
    <property type="entry name" value="Chemotax_regulator_CheV"/>
</dbReference>
<evidence type="ECO:0000259" key="3">
    <source>
        <dbReference type="PROSITE" id="PS50851"/>
    </source>
</evidence>
<gene>
    <name evidence="4" type="ORF">Defa_25740</name>
</gene>
<dbReference type="SMART" id="SM00448">
    <property type="entry name" value="REC"/>
    <property type="match status" value="1"/>
</dbReference>
<dbReference type="PIRSF" id="PIRSF002867">
    <property type="entry name" value="CheV"/>
    <property type="match status" value="1"/>
</dbReference>
<accession>A0ABQ0EBR1</accession>
<reference evidence="4 5" key="1">
    <citation type="journal article" date="2025" name="Int. J. Syst. Evol. Microbiol.">
        <title>Desulfovibrio falkowii sp. nov., Porphyromonas miyakawae sp. nov., Mediterraneibacter flintii sp. nov. and Owariibacterium komagatae gen. nov., sp. nov., isolated from human faeces.</title>
        <authorList>
            <person name="Hamaguchi T."/>
            <person name="Ohara M."/>
            <person name="Hisatomi A."/>
            <person name="Sekiguchi K."/>
            <person name="Takeda J.I."/>
            <person name="Ueyama J."/>
            <person name="Ito M."/>
            <person name="Nishiwaki H."/>
            <person name="Ogi T."/>
            <person name="Hirayama M."/>
            <person name="Ohkuma M."/>
            <person name="Sakamoto M."/>
            <person name="Ohno K."/>
        </authorList>
    </citation>
    <scope>NUCLEOTIDE SEQUENCE [LARGE SCALE GENOMIC DNA]</scope>
    <source>
        <strain evidence="4 5">13CB8C</strain>
    </source>
</reference>
<evidence type="ECO:0000259" key="2">
    <source>
        <dbReference type="PROSITE" id="PS50110"/>
    </source>
</evidence>
<keyword evidence="1" id="KW-0597">Phosphoprotein</keyword>
<dbReference type="Proteomes" id="UP001628192">
    <property type="component" value="Unassembled WGS sequence"/>
</dbReference>
<feature type="domain" description="CheW-like" evidence="3">
    <location>
        <begin position="14"/>
        <end position="159"/>
    </location>
</feature>